<accession>A0A0C1MK86</accession>
<evidence type="ECO:0000313" key="2">
    <source>
        <dbReference type="Proteomes" id="UP000031327"/>
    </source>
</evidence>
<gene>
    <name evidence="1" type="ORF">JF50_23605</name>
</gene>
<dbReference type="EMBL" id="JWIC01000010">
    <property type="protein sequence ID" value="KID54848.1"/>
    <property type="molecule type" value="Genomic_DNA"/>
</dbReference>
<dbReference type="Proteomes" id="UP000031327">
    <property type="component" value="Unassembled WGS sequence"/>
</dbReference>
<dbReference type="Pfam" id="PF11739">
    <property type="entry name" value="YdbH-like"/>
    <property type="match status" value="1"/>
</dbReference>
<sequence>MRRFLVYVGISCCLLLITAFIFRSPLSLAVANLYLTQDQGRLNCLEWSVTGFSEIHISKVCFRHEQANVVGENISLTPDLIAVQSLRVEQVSETSTQPSKPLKKLSLPLLNARPLLLINNAVIESTQLRQPLNISINETAFNTFDIKGDVFAQVTVASDTIKVNTHLSSAGFTPYFPAQIQRVSGQLSVTFDGIQADLAANLKAHIVDNSVADCPVEAHLSGGVSSRVNVNTLGANIDLSMLDMRLNGKACKGVMRLQHSLPADVLSTSWQLSVPKPFSATMSQLEIPELRLNDHNDKSSIELNNALLGMVQQTFSANLKVSHQHELGWLALQSKLQIEDSRLSTQGDWLISSASLGFDDAVTVQDMVSQGNFSLSGKLGEIIKVYLTTHTSIGELTKAQAGFDNTELNVDTRFTVDMGHLETELDQAFEVELLKTDMTAERYRFEDVSGKHILIEGKLNLNAQQKLNGALDIEVGSFKRAQLRGKDIAHTMLFNSDLNETEFAVQFDGETHLGLVATPQLSFRHGVLTSTGRFADLLTLEHVLHLDELEVLAKQKIGPQLNELDVTIPDQSFLTLQPIIQQLDPKLQLSEGTISAKLKGDMTARTYLFDMTLEEGGILYDSHYLSGINMPITGRMQADQITIEESLVGIQEIRSGAVIENVQAILSSYGGKPMLSNISAYIFDGQLSAEQVSLSTDDQRFLVEAENWDLAVIANAAKNAGVELSGRVYGQLPVTVIDGKLEIHDGKLNNIDVGLLSIENNQSVEALKAQQPSLETAFGMLERLNIEKLSSDVNMTSDGWLDLGVQITGVNEQQGQPINFNYTHKENIFQLFRALRLSDEITKEVEKALN</sequence>
<evidence type="ECO:0000313" key="1">
    <source>
        <dbReference type="EMBL" id="KID54848.1"/>
    </source>
</evidence>
<comment type="caution">
    <text evidence="1">The sequence shown here is derived from an EMBL/GenBank/DDBJ whole genome shotgun (WGS) entry which is preliminary data.</text>
</comment>
<proteinExistence type="predicted"/>
<dbReference type="RefSeq" id="WP_039611742.1">
    <property type="nucleotide sequence ID" value="NZ_JWIC01000010.1"/>
</dbReference>
<dbReference type="OrthoDB" id="5596796at2"/>
<protein>
    <submittedName>
        <fullName evidence="1">Uncharacterized protein</fullName>
    </submittedName>
</protein>
<name>A0A0C1MK86_9GAMM</name>
<reference evidence="1 2" key="1">
    <citation type="submission" date="2014-12" db="EMBL/GenBank/DDBJ databases">
        <title>Draft Genome Sequence of Pseudoalteromonas luteoviolacea HI1.</title>
        <authorList>
            <person name="Asahina A.Y."/>
            <person name="Hadfield M.G."/>
        </authorList>
    </citation>
    <scope>NUCLEOTIDE SEQUENCE [LARGE SCALE GENOMIC DNA]</scope>
    <source>
        <strain evidence="1 2">HI1</strain>
    </source>
</reference>
<dbReference type="AlphaFoldDB" id="A0A0C1MK86"/>
<dbReference type="InterPro" id="IPR021730">
    <property type="entry name" value="YdbH"/>
</dbReference>
<organism evidence="1 2">
    <name type="scientific">Pseudoalteromonas luteoviolacea</name>
    <dbReference type="NCBI Taxonomy" id="43657"/>
    <lineage>
        <taxon>Bacteria</taxon>
        <taxon>Pseudomonadati</taxon>
        <taxon>Pseudomonadota</taxon>
        <taxon>Gammaproteobacteria</taxon>
        <taxon>Alteromonadales</taxon>
        <taxon>Pseudoalteromonadaceae</taxon>
        <taxon>Pseudoalteromonas</taxon>
    </lineage>
</organism>